<reference evidence="2" key="1">
    <citation type="journal article" date="2020" name="Nat. Commun.">
        <title>Genome assembly of wild tea tree DASZ reveals pedigree and selection history of tea varieties.</title>
        <authorList>
            <person name="Zhang W."/>
            <person name="Zhang Y."/>
            <person name="Qiu H."/>
            <person name="Guo Y."/>
            <person name="Wan H."/>
            <person name="Zhang X."/>
            <person name="Scossa F."/>
            <person name="Alseekh S."/>
            <person name="Zhang Q."/>
            <person name="Wang P."/>
            <person name="Xu L."/>
            <person name="Schmidt M.H."/>
            <person name="Jia X."/>
            <person name="Li D."/>
            <person name="Zhu A."/>
            <person name="Guo F."/>
            <person name="Chen W."/>
            <person name="Ni D."/>
            <person name="Usadel B."/>
            <person name="Fernie A.R."/>
            <person name="Wen W."/>
        </authorList>
    </citation>
    <scope>NUCLEOTIDE SEQUENCE [LARGE SCALE GENOMIC DNA]</scope>
    <source>
        <strain evidence="2">cv. G240</strain>
    </source>
</reference>
<proteinExistence type="predicted"/>
<sequence length="134" mass="15127">MEGREIIKKELRIQSGKPNGCAIDKVQEVIHPISKCWDVQTLKSIVSPSEVDEICAIPISVCNWEDSITWCIDSKMQFSVRSGYRETMSEQLAHLSSNPSSSFRVLESVWKVLWNFPIPPKLINFCQGGSPLDC</sequence>
<name>A0A7J7HPC6_CAMSI</name>
<reference evidence="1 2" key="2">
    <citation type="submission" date="2020-07" db="EMBL/GenBank/DDBJ databases">
        <title>Genome assembly of wild tea tree DASZ reveals pedigree and selection history of tea varieties.</title>
        <authorList>
            <person name="Zhang W."/>
        </authorList>
    </citation>
    <scope>NUCLEOTIDE SEQUENCE [LARGE SCALE GENOMIC DNA]</scope>
    <source>
        <strain evidence="2">cv. G240</strain>
        <tissue evidence="1">Leaf</tissue>
    </source>
</reference>
<comment type="caution">
    <text evidence="1">The sequence shown here is derived from an EMBL/GenBank/DDBJ whole genome shotgun (WGS) entry which is preliminary data.</text>
</comment>
<keyword evidence="2" id="KW-1185">Reference proteome</keyword>
<evidence type="ECO:0000313" key="2">
    <source>
        <dbReference type="Proteomes" id="UP000593564"/>
    </source>
</evidence>
<evidence type="ECO:0000313" key="1">
    <source>
        <dbReference type="EMBL" id="KAF5954732.1"/>
    </source>
</evidence>
<dbReference type="EMBL" id="JACBKZ010000003">
    <property type="protein sequence ID" value="KAF5954732.1"/>
    <property type="molecule type" value="Genomic_DNA"/>
</dbReference>
<organism evidence="1 2">
    <name type="scientific">Camellia sinensis</name>
    <name type="common">Tea plant</name>
    <name type="synonym">Thea sinensis</name>
    <dbReference type="NCBI Taxonomy" id="4442"/>
    <lineage>
        <taxon>Eukaryota</taxon>
        <taxon>Viridiplantae</taxon>
        <taxon>Streptophyta</taxon>
        <taxon>Embryophyta</taxon>
        <taxon>Tracheophyta</taxon>
        <taxon>Spermatophyta</taxon>
        <taxon>Magnoliopsida</taxon>
        <taxon>eudicotyledons</taxon>
        <taxon>Gunneridae</taxon>
        <taxon>Pentapetalae</taxon>
        <taxon>asterids</taxon>
        <taxon>Ericales</taxon>
        <taxon>Theaceae</taxon>
        <taxon>Camellia</taxon>
    </lineage>
</organism>
<dbReference type="AlphaFoldDB" id="A0A7J7HPC6"/>
<dbReference type="Proteomes" id="UP000593564">
    <property type="component" value="Unassembled WGS sequence"/>
</dbReference>
<accession>A0A7J7HPC6</accession>
<gene>
    <name evidence="1" type="ORF">HYC85_007588</name>
</gene>
<protein>
    <submittedName>
        <fullName evidence="1">Uncharacterized protein</fullName>
    </submittedName>
</protein>